<dbReference type="PANTHER" id="PTHR43698">
    <property type="entry name" value="RIBD C-TERMINAL DOMAIN CONTAINING PROTEIN"/>
    <property type="match status" value="1"/>
</dbReference>
<dbReference type="SUPFAM" id="SSF51182">
    <property type="entry name" value="RmlC-like cupins"/>
    <property type="match status" value="1"/>
</dbReference>
<organism evidence="2 3">
    <name type="scientific">Tsukamurella soli</name>
    <dbReference type="NCBI Taxonomy" id="644556"/>
    <lineage>
        <taxon>Bacteria</taxon>
        <taxon>Bacillati</taxon>
        <taxon>Actinomycetota</taxon>
        <taxon>Actinomycetes</taxon>
        <taxon>Mycobacteriales</taxon>
        <taxon>Tsukamurellaceae</taxon>
        <taxon>Tsukamurella</taxon>
    </lineage>
</organism>
<evidence type="ECO:0000259" key="1">
    <source>
        <dbReference type="Pfam" id="PF07883"/>
    </source>
</evidence>
<dbReference type="Pfam" id="PF07883">
    <property type="entry name" value="Cupin_2"/>
    <property type="match status" value="1"/>
</dbReference>
<dbReference type="Proteomes" id="UP001500635">
    <property type="component" value="Unassembled WGS sequence"/>
</dbReference>
<dbReference type="InterPro" id="IPR011051">
    <property type="entry name" value="RmlC_Cupin_sf"/>
</dbReference>
<comment type="caution">
    <text evidence="2">The sequence shown here is derived from an EMBL/GenBank/DDBJ whole genome shotgun (WGS) entry which is preliminary data.</text>
</comment>
<name>A0ABP8JFX8_9ACTN</name>
<dbReference type="InterPro" id="IPR014710">
    <property type="entry name" value="RmlC-like_jellyroll"/>
</dbReference>
<dbReference type="InterPro" id="IPR013096">
    <property type="entry name" value="Cupin_2"/>
</dbReference>
<dbReference type="EMBL" id="BAABFR010000021">
    <property type="protein sequence ID" value="GAA4390119.1"/>
    <property type="molecule type" value="Genomic_DNA"/>
</dbReference>
<proteinExistence type="predicted"/>
<protein>
    <submittedName>
        <fullName evidence="2">Cupin domain-containing protein</fullName>
    </submittedName>
</protein>
<reference evidence="3" key="1">
    <citation type="journal article" date="2019" name="Int. J. Syst. Evol. Microbiol.">
        <title>The Global Catalogue of Microorganisms (GCM) 10K type strain sequencing project: providing services to taxonomists for standard genome sequencing and annotation.</title>
        <authorList>
            <consortium name="The Broad Institute Genomics Platform"/>
            <consortium name="The Broad Institute Genome Sequencing Center for Infectious Disease"/>
            <person name="Wu L."/>
            <person name="Ma J."/>
        </authorList>
    </citation>
    <scope>NUCLEOTIDE SEQUENCE [LARGE SCALE GENOMIC DNA]</scope>
    <source>
        <strain evidence="3">JCM 17688</strain>
    </source>
</reference>
<dbReference type="PANTHER" id="PTHR43698:SF1">
    <property type="entry name" value="BLL4564 PROTEIN"/>
    <property type="match status" value="1"/>
</dbReference>
<dbReference type="CDD" id="cd02233">
    <property type="entry name" value="cupin_HNL-like"/>
    <property type="match status" value="1"/>
</dbReference>
<evidence type="ECO:0000313" key="2">
    <source>
        <dbReference type="EMBL" id="GAA4390119.1"/>
    </source>
</evidence>
<dbReference type="InterPro" id="IPR047263">
    <property type="entry name" value="HNL-like_cupin"/>
</dbReference>
<feature type="domain" description="Cupin type-2" evidence="1">
    <location>
        <begin position="49"/>
        <end position="107"/>
    </location>
</feature>
<accession>A0ABP8JFX8</accession>
<keyword evidence="3" id="KW-1185">Reference proteome</keyword>
<sequence>MPGDHMNDQVMVALPAPATAKAAADRFTGDVWVDGITGGAGPGTATLATVRFSPGARTAWHRHANGQTLHVTAGQGIVQSRDGNTIVMRPGDTVYTPPGVWHWHGATPDCFMAHLALSVAGGDVDWGEHVGADEYTTAARHGEAGRSSR</sequence>
<gene>
    <name evidence="2" type="ORF">GCM10023147_17710</name>
</gene>
<evidence type="ECO:0000313" key="3">
    <source>
        <dbReference type="Proteomes" id="UP001500635"/>
    </source>
</evidence>
<dbReference type="Gene3D" id="2.60.120.10">
    <property type="entry name" value="Jelly Rolls"/>
    <property type="match status" value="1"/>
</dbReference>